<proteinExistence type="predicted"/>
<gene>
    <name evidence="1" type="ORF">GTQ34_15605</name>
</gene>
<protein>
    <recommendedName>
        <fullName evidence="3">Lipocalin-like domain-containing protein</fullName>
    </recommendedName>
</protein>
<reference evidence="1" key="1">
    <citation type="submission" date="2020-01" db="EMBL/GenBank/DDBJ databases">
        <title>Muricauda ochracea sp. nov., isolated from a tidal flat of Garorim bay in Korea.</title>
        <authorList>
            <person name="Kim D."/>
            <person name="Yoo Y."/>
            <person name="Kim J.-J."/>
        </authorList>
    </citation>
    <scope>NUCLEOTIDE SEQUENCE</scope>
    <source>
        <strain evidence="1">JGD-17</strain>
    </source>
</reference>
<keyword evidence="2" id="KW-1185">Reference proteome</keyword>
<evidence type="ECO:0000313" key="1">
    <source>
        <dbReference type="EMBL" id="NAY93336.1"/>
    </source>
</evidence>
<evidence type="ECO:0008006" key="3">
    <source>
        <dbReference type="Google" id="ProtNLM"/>
    </source>
</evidence>
<dbReference type="AlphaFoldDB" id="A0A964TFC1"/>
<name>A0A964TFC1_9FLAO</name>
<dbReference type="EMBL" id="JAAABI010000008">
    <property type="protein sequence ID" value="NAY93336.1"/>
    <property type="molecule type" value="Genomic_DNA"/>
</dbReference>
<dbReference type="PROSITE" id="PS51257">
    <property type="entry name" value="PROKAR_LIPOPROTEIN"/>
    <property type="match status" value="1"/>
</dbReference>
<dbReference type="Proteomes" id="UP000667650">
    <property type="component" value="Unassembled WGS sequence"/>
</dbReference>
<sequence>MKRFYTYILLFIFFSCSNSNKDEIVFDSNVFPQHWELTGMSTGLSGDFLEGDDLPWRETILLEKDNRFVKTRLVDNQKNEAGGVFDFSIVNDEMYLVLNYDVETDLIESCGTENLVETLFMPSIISLIGGSAPCDGPGLFYERME</sequence>
<organism evidence="1 2">
    <name type="scientific">Flagellimonas ochracea</name>
    <dbReference type="NCBI Taxonomy" id="2696472"/>
    <lineage>
        <taxon>Bacteria</taxon>
        <taxon>Pseudomonadati</taxon>
        <taxon>Bacteroidota</taxon>
        <taxon>Flavobacteriia</taxon>
        <taxon>Flavobacteriales</taxon>
        <taxon>Flavobacteriaceae</taxon>
        <taxon>Flagellimonas</taxon>
    </lineage>
</organism>
<evidence type="ECO:0000313" key="2">
    <source>
        <dbReference type="Proteomes" id="UP000667650"/>
    </source>
</evidence>
<dbReference type="RefSeq" id="WP_166524739.1">
    <property type="nucleotide sequence ID" value="NZ_JAAABI010000008.1"/>
</dbReference>
<accession>A0A964TFC1</accession>
<comment type="caution">
    <text evidence="1">The sequence shown here is derived from an EMBL/GenBank/DDBJ whole genome shotgun (WGS) entry which is preliminary data.</text>
</comment>